<dbReference type="Proteomes" id="UP000691718">
    <property type="component" value="Unassembled WGS sequence"/>
</dbReference>
<dbReference type="OrthoDB" id="6878503at2759"/>
<evidence type="ECO:0000313" key="1">
    <source>
        <dbReference type="EMBL" id="CAG5059041.1"/>
    </source>
</evidence>
<proteinExistence type="predicted"/>
<organism evidence="1 2">
    <name type="scientific">Parnassius apollo</name>
    <name type="common">Apollo butterfly</name>
    <name type="synonym">Papilio apollo</name>
    <dbReference type="NCBI Taxonomy" id="110799"/>
    <lineage>
        <taxon>Eukaryota</taxon>
        <taxon>Metazoa</taxon>
        <taxon>Ecdysozoa</taxon>
        <taxon>Arthropoda</taxon>
        <taxon>Hexapoda</taxon>
        <taxon>Insecta</taxon>
        <taxon>Pterygota</taxon>
        <taxon>Neoptera</taxon>
        <taxon>Endopterygota</taxon>
        <taxon>Lepidoptera</taxon>
        <taxon>Glossata</taxon>
        <taxon>Ditrysia</taxon>
        <taxon>Papilionoidea</taxon>
        <taxon>Papilionidae</taxon>
        <taxon>Parnassiinae</taxon>
        <taxon>Parnassini</taxon>
        <taxon>Parnassius</taxon>
        <taxon>Parnassius</taxon>
    </lineage>
</organism>
<keyword evidence="2" id="KW-1185">Reference proteome</keyword>
<comment type="caution">
    <text evidence="1">The sequence shown here is derived from an EMBL/GenBank/DDBJ whole genome shotgun (WGS) entry which is preliminary data.</text>
</comment>
<dbReference type="AlphaFoldDB" id="A0A8S3Y9D1"/>
<gene>
    <name evidence="1" type="ORF">PAPOLLO_LOCUS27845</name>
</gene>
<reference evidence="1" key="1">
    <citation type="submission" date="2021-04" db="EMBL/GenBank/DDBJ databases">
        <authorList>
            <person name="Tunstrom K."/>
        </authorList>
    </citation>
    <scope>NUCLEOTIDE SEQUENCE</scope>
</reference>
<dbReference type="EMBL" id="CAJQZP010001697">
    <property type="protein sequence ID" value="CAG5059041.1"/>
    <property type="molecule type" value="Genomic_DNA"/>
</dbReference>
<name>A0A8S3Y9D1_PARAO</name>
<accession>A0A8S3Y9D1</accession>
<sequence length="178" mass="20626">MNRQMQFYRSKKIVAAAKNNNINYDLETEKHDLDYSDEDPDFELSESVKDTSSDTDYTFRDFLGSCISQSATESLHQNRQPEIHFVAAYPGPVFTYNEHDNLSNISTTQNTNPQYVNATESNVTKPNKSKIKHPMIVNICDGKCKRQCTKFSVESRKEIWDKYWEEILYQGVIFSINA</sequence>
<protein>
    <submittedName>
        <fullName evidence="1">(apollo) hypothetical protein</fullName>
    </submittedName>
</protein>
<evidence type="ECO:0000313" key="2">
    <source>
        <dbReference type="Proteomes" id="UP000691718"/>
    </source>
</evidence>